<dbReference type="GO" id="GO:0003677">
    <property type="term" value="F:DNA binding"/>
    <property type="evidence" value="ECO:0007669"/>
    <property type="project" value="InterPro"/>
</dbReference>
<keyword evidence="3" id="KW-1185">Reference proteome</keyword>
<dbReference type="InterPro" id="IPR007492">
    <property type="entry name" value="LytTR_DNA-bd_dom"/>
</dbReference>
<feature type="domain" description="HTH LytTR-type" evidence="1">
    <location>
        <begin position="12"/>
        <end position="81"/>
    </location>
</feature>
<dbReference type="InterPro" id="IPR046947">
    <property type="entry name" value="LytR-like"/>
</dbReference>
<sequence length="112" mass="12945">MDQRKNVNHSNFFIKSGHDYISINSNDVVFIKSDTDSTEIYQSTKKDLSSETLSYWEQKLKPFQFIRVHKSYLVNVSKIEKASGKQIHLAGNQIIPIGGVYKEQFLANYIKN</sequence>
<dbReference type="Proteomes" id="UP000249248">
    <property type="component" value="Unassembled WGS sequence"/>
</dbReference>
<comment type="caution">
    <text evidence="2">The sequence shown here is derived from an EMBL/GenBank/DDBJ whole genome shotgun (WGS) entry which is preliminary data.</text>
</comment>
<dbReference type="AlphaFoldDB" id="A0A2W1NNI7"/>
<gene>
    <name evidence="2" type="ORF">DNU06_14435</name>
</gene>
<dbReference type="SMART" id="SM00850">
    <property type="entry name" value="LytTR"/>
    <property type="match status" value="1"/>
</dbReference>
<dbReference type="Gene3D" id="2.40.50.1020">
    <property type="entry name" value="LytTr DNA-binding domain"/>
    <property type="match status" value="1"/>
</dbReference>
<name>A0A2W1NNI7_9FLAO</name>
<dbReference type="GO" id="GO:0000156">
    <property type="term" value="F:phosphorelay response regulator activity"/>
    <property type="evidence" value="ECO:0007669"/>
    <property type="project" value="InterPro"/>
</dbReference>
<dbReference type="OrthoDB" id="1646880at2"/>
<dbReference type="PANTHER" id="PTHR37299">
    <property type="entry name" value="TRANSCRIPTIONAL REGULATOR-RELATED"/>
    <property type="match status" value="1"/>
</dbReference>
<evidence type="ECO:0000313" key="2">
    <source>
        <dbReference type="EMBL" id="PZE16158.1"/>
    </source>
</evidence>
<dbReference type="Pfam" id="PF04397">
    <property type="entry name" value="LytTR"/>
    <property type="match status" value="1"/>
</dbReference>
<dbReference type="PANTHER" id="PTHR37299:SF1">
    <property type="entry name" value="STAGE 0 SPORULATION PROTEIN A HOMOLOG"/>
    <property type="match status" value="1"/>
</dbReference>
<protein>
    <recommendedName>
        <fullName evidence="1">HTH LytTR-type domain-containing protein</fullName>
    </recommendedName>
</protein>
<evidence type="ECO:0000259" key="1">
    <source>
        <dbReference type="PROSITE" id="PS50930"/>
    </source>
</evidence>
<dbReference type="RefSeq" id="WP_111064205.1">
    <property type="nucleotide sequence ID" value="NZ_JBHUCU010000009.1"/>
</dbReference>
<dbReference type="EMBL" id="QKSB01000011">
    <property type="protein sequence ID" value="PZE16158.1"/>
    <property type="molecule type" value="Genomic_DNA"/>
</dbReference>
<accession>A0A2W1NNI7</accession>
<evidence type="ECO:0000313" key="3">
    <source>
        <dbReference type="Proteomes" id="UP000249248"/>
    </source>
</evidence>
<dbReference type="PROSITE" id="PS50930">
    <property type="entry name" value="HTH_LYTTR"/>
    <property type="match status" value="1"/>
</dbReference>
<proteinExistence type="predicted"/>
<reference evidence="2 3" key="1">
    <citation type="submission" date="2018-06" db="EMBL/GenBank/DDBJ databases">
        <title>The draft genome sequence of Crocinitomix sp. SM1701.</title>
        <authorList>
            <person name="Zhang X."/>
        </authorList>
    </citation>
    <scope>NUCLEOTIDE SEQUENCE [LARGE SCALE GENOMIC DNA]</scope>
    <source>
        <strain evidence="2 3">SM1701</strain>
    </source>
</reference>
<organism evidence="2 3">
    <name type="scientific">Putridiphycobacter roseus</name>
    <dbReference type="NCBI Taxonomy" id="2219161"/>
    <lineage>
        <taxon>Bacteria</taxon>
        <taxon>Pseudomonadati</taxon>
        <taxon>Bacteroidota</taxon>
        <taxon>Flavobacteriia</taxon>
        <taxon>Flavobacteriales</taxon>
        <taxon>Crocinitomicaceae</taxon>
        <taxon>Putridiphycobacter</taxon>
    </lineage>
</organism>